<sequence length="390" mass="43260">MSIEAEAVSTAVVPAAAVPRQVAPETRAATAPEAPKPETGSRLHILDLLRFCAALSIVAYHFIPSSAGAWGGDDAAFDGPLKDALQYAWLGVEAFFVISGFVICMSSWGRGPSQFFISRVTRLMPAYMFAVLATAAVLTLVPVLRERPAMSDVLINMTMLNRFLNVPGVDSVYWTLFVELKFYLLFSIVVAFGVTYRRVVLFCMLWTVVALFSMYTGSPFLNALFEPFYAAFFIAGITLYLIHRFGPDLLLWCMLGVSVAIAMSNLAQRDPVKRGINSYAVTLTLMLIFVAIMVAVSLGWFRWVRWRGLVTVGALTYPLYLLHHNIGLTAITKLHGRVPPWLLLTAVVAGVLLLSYLTYRLVERPLAKRLRRGLRDGFAKIRAAEPVRVR</sequence>
<dbReference type="RefSeq" id="WP_173159061.1">
    <property type="nucleotide sequence ID" value="NZ_AP022871.1"/>
</dbReference>
<dbReference type="PANTHER" id="PTHR23028:SF53">
    <property type="entry name" value="ACYL_TRANSF_3 DOMAIN-CONTAINING PROTEIN"/>
    <property type="match status" value="1"/>
</dbReference>
<evidence type="ECO:0000259" key="2">
    <source>
        <dbReference type="Pfam" id="PF01757"/>
    </source>
</evidence>
<keyword evidence="3" id="KW-0012">Acyltransferase</keyword>
<feature type="transmembrane region" description="Helical" evidence="1">
    <location>
        <begin position="172"/>
        <end position="192"/>
    </location>
</feature>
<keyword evidence="1" id="KW-0472">Membrane</keyword>
<keyword evidence="1" id="KW-0812">Transmembrane</keyword>
<evidence type="ECO:0000313" key="3">
    <source>
        <dbReference type="EMBL" id="BCB87595.1"/>
    </source>
</evidence>
<feature type="transmembrane region" description="Helical" evidence="1">
    <location>
        <begin position="338"/>
        <end position="362"/>
    </location>
</feature>
<dbReference type="InterPro" id="IPR050879">
    <property type="entry name" value="Acyltransferase_3"/>
</dbReference>
<feature type="transmembrane region" description="Helical" evidence="1">
    <location>
        <begin position="308"/>
        <end position="326"/>
    </location>
</feature>
<protein>
    <submittedName>
        <fullName evidence="3">Acyltransferase</fullName>
    </submittedName>
</protein>
<proteinExistence type="predicted"/>
<accession>A0A6F8YN70</accession>
<feature type="transmembrane region" description="Helical" evidence="1">
    <location>
        <begin position="223"/>
        <end position="242"/>
    </location>
</feature>
<dbReference type="GO" id="GO:0016747">
    <property type="term" value="F:acyltransferase activity, transferring groups other than amino-acyl groups"/>
    <property type="evidence" value="ECO:0007669"/>
    <property type="project" value="InterPro"/>
</dbReference>
<dbReference type="InterPro" id="IPR002656">
    <property type="entry name" value="Acyl_transf_3_dom"/>
</dbReference>
<keyword evidence="1" id="KW-1133">Transmembrane helix</keyword>
<evidence type="ECO:0000313" key="4">
    <source>
        <dbReference type="Proteomes" id="UP000503011"/>
    </source>
</evidence>
<evidence type="ECO:0000256" key="1">
    <source>
        <dbReference type="SAM" id="Phobius"/>
    </source>
</evidence>
<feature type="domain" description="Acyltransferase 3" evidence="2">
    <location>
        <begin position="45"/>
        <end position="360"/>
    </location>
</feature>
<dbReference type="AlphaFoldDB" id="A0A6F8YN70"/>
<dbReference type="KEGG" id="psuu:Psuf_049080"/>
<feature type="transmembrane region" description="Helical" evidence="1">
    <location>
        <begin position="249"/>
        <end position="267"/>
    </location>
</feature>
<name>A0A6F8YN70_9ACTN</name>
<dbReference type="Proteomes" id="UP000503011">
    <property type="component" value="Chromosome"/>
</dbReference>
<dbReference type="PANTHER" id="PTHR23028">
    <property type="entry name" value="ACETYLTRANSFERASE"/>
    <property type="match status" value="1"/>
</dbReference>
<reference evidence="3 4" key="1">
    <citation type="submission" date="2020-03" db="EMBL/GenBank/DDBJ databases">
        <title>Whole genome shotgun sequence of Phytohabitans suffuscus NBRC 105367.</title>
        <authorList>
            <person name="Komaki H."/>
            <person name="Tamura T."/>
        </authorList>
    </citation>
    <scope>NUCLEOTIDE SEQUENCE [LARGE SCALE GENOMIC DNA]</scope>
    <source>
        <strain evidence="3 4">NBRC 105367</strain>
    </source>
</reference>
<keyword evidence="3" id="KW-0808">Transferase</keyword>
<organism evidence="3 4">
    <name type="scientific">Phytohabitans suffuscus</name>
    <dbReference type="NCBI Taxonomy" id="624315"/>
    <lineage>
        <taxon>Bacteria</taxon>
        <taxon>Bacillati</taxon>
        <taxon>Actinomycetota</taxon>
        <taxon>Actinomycetes</taxon>
        <taxon>Micromonosporales</taxon>
        <taxon>Micromonosporaceae</taxon>
    </lineage>
</organism>
<feature type="transmembrane region" description="Helical" evidence="1">
    <location>
        <begin position="87"/>
        <end position="105"/>
    </location>
</feature>
<feature type="transmembrane region" description="Helical" evidence="1">
    <location>
        <begin position="279"/>
        <end position="301"/>
    </location>
</feature>
<feature type="transmembrane region" description="Helical" evidence="1">
    <location>
        <begin position="199"/>
        <end position="217"/>
    </location>
</feature>
<keyword evidence="4" id="KW-1185">Reference proteome</keyword>
<gene>
    <name evidence="3" type="ORF">Psuf_049080</name>
</gene>
<feature type="transmembrane region" description="Helical" evidence="1">
    <location>
        <begin position="48"/>
        <end position="67"/>
    </location>
</feature>
<dbReference type="GO" id="GO:0009103">
    <property type="term" value="P:lipopolysaccharide biosynthetic process"/>
    <property type="evidence" value="ECO:0007669"/>
    <property type="project" value="TreeGrafter"/>
</dbReference>
<feature type="transmembrane region" description="Helical" evidence="1">
    <location>
        <begin position="126"/>
        <end position="144"/>
    </location>
</feature>
<dbReference type="Pfam" id="PF01757">
    <property type="entry name" value="Acyl_transf_3"/>
    <property type="match status" value="1"/>
</dbReference>
<dbReference type="EMBL" id="AP022871">
    <property type="protein sequence ID" value="BCB87595.1"/>
    <property type="molecule type" value="Genomic_DNA"/>
</dbReference>
<reference evidence="3 4" key="2">
    <citation type="submission" date="2020-03" db="EMBL/GenBank/DDBJ databases">
        <authorList>
            <person name="Ichikawa N."/>
            <person name="Kimura A."/>
            <person name="Kitahashi Y."/>
            <person name="Uohara A."/>
        </authorList>
    </citation>
    <scope>NUCLEOTIDE SEQUENCE [LARGE SCALE GENOMIC DNA]</scope>
    <source>
        <strain evidence="3 4">NBRC 105367</strain>
    </source>
</reference>
<dbReference type="GO" id="GO:0016020">
    <property type="term" value="C:membrane"/>
    <property type="evidence" value="ECO:0007669"/>
    <property type="project" value="TreeGrafter"/>
</dbReference>